<evidence type="ECO:0000256" key="6">
    <source>
        <dbReference type="ARBA" id="ARBA00022844"/>
    </source>
</evidence>
<dbReference type="RefSeq" id="YP_002822210.1">
    <property type="nucleotide sequence ID" value="NC_012584.1"/>
</dbReference>
<evidence type="ECO:0000256" key="2">
    <source>
        <dbReference type="ARBA" id="ARBA00022553"/>
    </source>
</evidence>
<sequence length="498" mass="56407">MAYLSPTVRAALQSQAAGEEPWEQRFKRIMSTTLKNPSAFRSQPWFTRRDAILEAVLPSRSDPTHEKVLAIVNALVQTKAVRADEGGAIYDALLQRVGRYNSSNVQTNLDRLVQDVREAVAVKAQEDRQGGSMGSLVALNGFLSTLPSVVSHGQNDYIGFLNALRQLVAEVPQTLVYKSGPFFYFQTSRQGLQTVNLTKAFQNLSSLWGVTTPAQNTAPSAALLTPNTRLLLLLIAPFTDSHTVSGDTYLGHLLTLYRETLRDTRTDELTYAEIQNVARATGQNDARALQSTLNFLVSQNTKRLPEDVKLTPQQEAILRFLQKAIQIEHNRDPQRRPDLVIDAVVGNLEPSFFNKHRHFVTKVLDYFHRAAALNPPYFYSIIKNKHWNPPPGFHTGHFELPDVVNEGYQWDDLDEEDIGAWGPAVPQEEGQKPDYLSEYKAEFSEAGNKKNENREWDNLVDMMERWKTHRQVQKEMDDGSETDFSLDSNPFRHLQPQF</sequence>
<comment type="miscellaneous">
    <text evidence="11">All late proteins expressed from the major late promoter are produced by alternative splicing and alternative polyadenylation of the same gene giving rise to non-overlapping ORFs. A leader sequence is present in the N-terminus of all these mRNAs and is recognized by the viral shutoff protein to provide expression although conventional translation via ribosome scanning from the cap has been shut off in the host cell.</text>
</comment>
<dbReference type="InterPro" id="IPR043053">
    <property type="entry name" value="Hex_IIIa_N"/>
</dbReference>
<evidence type="ECO:0000313" key="13">
    <source>
        <dbReference type="EMBL" id="ACJ14511.1"/>
    </source>
</evidence>
<dbReference type="Proteomes" id="UP000141842">
    <property type="component" value="Segment"/>
</dbReference>
<dbReference type="GO" id="GO:0042025">
    <property type="term" value="C:host cell nucleus"/>
    <property type="evidence" value="ECO:0007669"/>
    <property type="project" value="UniProtKB-SubCell"/>
</dbReference>
<reference evidence="13 14" key="1">
    <citation type="journal article" date="2009" name="J. Virol.">
        <title>A novel cardiotropic murine adenovirus representing a distinct species of mastadenoviruses.</title>
        <authorList>
            <person name="Klempa B."/>
            <person name="Kruger D.H."/>
            <person name="Auste B."/>
            <person name="Stanko M."/>
            <person name="Krawczyk A."/>
            <person name="Nickel K.F."/>
            <person name="Uberla K."/>
            <person name="Stang A."/>
        </authorList>
    </citation>
    <scope>NUCLEOTIDE SEQUENCE [LARGE SCALE GENOMIC DNA]</scope>
</reference>
<keyword evidence="2 11" id="KW-0597">Phosphoprotein</keyword>
<dbReference type="Pfam" id="PF02455">
    <property type="entry name" value="Hex_IIIa"/>
    <property type="match status" value="1"/>
</dbReference>
<dbReference type="GeneID" id="7778913"/>
<comment type="subunit">
    <text evidence="10 11">Interacts with hexon proteins; this interaction tethers the peripentonal hexons to hexons situated in the facet. Interacts with the penton protein (via N-terminus). Interacts with packaging protein 3; this interaction is required to promote correct genome packaging.</text>
</comment>
<evidence type="ECO:0000256" key="5">
    <source>
        <dbReference type="ARBA" id="ARBA00022612"/>
    </source>
</evidence>
<comment type="PTM">
    <text evidence="11">Cleaved near the C-terminus by the viral protease during virion maturation to form the mature protein.</text>
</comment>
<dbReference type="HAMAP" id="MF_04047">
    <property type="entry name" value="ADV_CAP3"/>
    <property type="match status" value="1"/>
</dbReference>
<comment type="similarity">
    <text evidence="1 11">Belongs to the adenoviridae hexon-linking protein IIIa family.</text>
</comment>
<feature type="region of interest" description="Binding to hexon-linking protein" evidence="11">
    <location>
        <begin position="134"/>
        <end position="247"/>
    </location>
</feature>
<evidence type="ECO:0000256" key="12">
    <source>
        <dbReference type="SAM" id="MobiDB-lite"/>
    </source>
</evidence>
<keyword evidence="8 11" id="KW-1232">Capsid decoration protein</keyword>
<feature type="modified residue" description="Phosphothreonine; by host" evidence="11">
    <location>
        <position position="270"/>
    </location>
</feature>
<keyword evidence="14" id="KW-1185">Reference proteome</keyword>
<feature type="propeptide" id="PRO_5011801325" evidence="11">
    <location>
        <begin position="488"/>
        <end position="498"/>
    </location>
</feature>
<comment type="subcellular location">
    <subcellularLocation>
        <location evidence="11">Virion</location>
    </subcellularLocation>
    <subcellularLocation>
        <location evidence="11">Host nucleus</location>
    </subcellularLocation>
    <text evidence="11">Surrounds the border of each facet on the capsid exterior. Present in around 60 copies per virion.</text>
</comment>
<dbReference type="EMBL" id="EU835513">
    <property type="protein sequence ID" value="ACJ14511.1"/>
    <property type="molecule type" value="Genomic_DNA"/>
</dbReference>
<dbReference type="GO" id="GO:0098021">
    <property type="term" value="C:viral capsid, decoration"/>
    <property type="evidence" value="ECO:0007669"/>
    <property type="project" value="UniProtKB-UniRule"/>
</dbReference>
<name>C3SAU1_9ADEN</name>
<evidence type="ECO:0000313" key="14">
    <source>
        <dbReference type="Proteomes" id="UP000141842"/>
    </source>
</evidence>
<evidence type="ECO:0000256" key="4">
    <source>
        <dbReference type="ARBA" id="ARBA00022562"/>
    </source>
</evidence>
<comment type="induction">
    <text evidence="11">Expressed in the late phase of the viral replicative cycle.</text>
</comment>
<feature type="chain" id="PRO_5023323651" description="Pre-hexon-linking protein IIIa" evidence="11">
    <location>
        <begin position="1"/>
        <end position="498"/>
    </location>
</feature>
<accession>C3SAU1</accession>
<organism evidence="13 14">
    <name type="scientific">Murine adenovirus 3</name>
    <dbReference type="NCBI Taxonomy" id="573199"/>
    <lineage>
        <taxon>Viruses</taxon>
        <taxon>Varidnaviria</taxon>
        <taxon>Bamfordvirae</taxon>
        <taxon>Preplasmiviricota</taxon>
        <taxon>Polisuviricotina</taxon>
        <taxon>Pharingeaviricetes</taxon>
        <taxon>Rowavirales</taxon>
        <taxon>Adenoviridae</taxon>
        <taxon>Mastadenovirus</taxon>
        <taxon>Mastadenovirus cordis</taxon>
        <taxon>Murine mastadenovirus C</taxon>
    </lineage>
</organism>
<keyword evidence="5 11" id="KW-1188">Viral release from host cell</keyword>
<proteinExistence type="evidence at transcript level"/>
<evidence type="ECO:0000256" key="9">
    <source>
        <dbReference type="ARBA" id="ARBA00023219"/>
    </source>
</evidence>
<comment type="caution">
    <text evidence="11">Lacks conserved residue(s) required for the propagation of feature annotation.</text>
</comment>
<evidence type="ECO:0000256" key="10">
    <source>
        <dbReference type="ARBA" id="ARBA00046738"/>
    </source>
</evidence>
<feature type="region of interest" description="Peripentonal hexon-tethering domain" evidence="11">
    <location>
        <begin position="1"/>
        <end position="101"/>
    </location>
</feature>
<keyword evidence="7 11" id="KW-0426">Late protein</keyword>
<dbReference type="OrthoDB" id="1411at10239"/>
<dbReference type="InterPro" id="IPR003479">
    <property type="entry name" value="Hex_IIIa"/>
</dbReference>
<evidence type="ECO:0000256" key="1">
    <source>
        <dbReference type="ARBA" id="ARBA00010762"/>
    </source>
</evidence>
<feature type="region of interest" description="Disordered" evidence="12">
    <location>
        <begin position="471"/>
        <end position="498"/>
    </location>
</feature>
<evidence type="ECO:0000256" key="3">
    <source>
        <dbReference type="ARBA" id="ARBA00022561"/>
    </source>
</evidence>
<dbReference type="Gene3D" id="1.20.120.1500">
    <property type="entry name" value="Pre-hexon-linking protein IIIa"/>
    <property type="match status" value="1"/>
</dbReference>
<keyword evidence="6 11" id="KW-0946">Virion</keyword>
<feature type="chain" id="PRO_5023323650" description="Hexon-linking protein IIIa" evidence="11">
    <location>
        <begin position="1"/>
        <end position="487"/>
    </location>
</feature>
<evidence type="ECO:0000256" key="11">
    <source>
        <dbReference type="HAMAP-Rule" id="MF_04047"/>
    </source>
</evidence>
<evidence type="ECO:0000256" key="8">
    <source>
        <dbReference type="ARBA" id="ARBA00023093"/>
    </source>
</evidence>
<keyword evidence="9 11" id="KW-0231">Viral genome packaging</keyword>
<evidence type="ECO:0000256" key="7">
    <source>
        <dbReference type="ARBA" id="ARBA00022921"/>
    </source>
</evidence>
<feature type="site" description="Cleavage; by viral protease" evidence="11">
    <location>
        <begin position="487"/>
        <end position="488"/>
    </location>
</feature>
<dbReference type="KEGG" id="vg:7778913"/>
<keyword evidence="3 11" id="KW-0167">Capsid protein</keyword>
<keyword evidence="4 11" id="KW-1048">Host nucleus</keyword>
<protein>
    <recommendedName>
        <fullName evidence="11">Pre-hexon-linking protein IIIa</fullName>
    </recommendedName>
    <alternativeName>
        <fullName evidence="11">Capsid vertex-specific component IIIa</fullName>
        <shortName evidence="11">CVSC</shortName>
    </alternativeName>
    <alternativeName>
        <fullName evidence="11">Protein IIIa</fullName>
    </alternativeName>
    <alternativeName>
        <fullName evidence="11">pIIIa</fullName>
    </alternativeName>
    <component>
        <recommendedName>
            <fullName evidence="11">Hexon-linking protein IIIa</fullName>
        </recommendedName>
    </component>
</protein>
<comment type="function">
    <text evidence="11">Structural component of the virion that acts as a cement protein on the capsid exterior which mediates the interactions between the hexons, including the peripentonal hexons, and reaches all the way to the penton vertices. Two hexon linking proteins IIIa, one from each facet, stabilize the unique edge interface between a pair of facets. As the virus enters the host cell, hexon linking proteins IIIa are shed concomitant with virion acidification in the endosome. During virus assembly, seems to play a role in the serotype specificity of the packaging of viral DNA via its interaction with packaging protein 3.</text>
</comment>